<name>A0A1Q9BS18_SYMMI</name>
<gene>
    <name evidence="1" type="ORF">AK812_SmicGene47266</name>
</gene>
<comment type="caution">
    <text evidence="1">The sequence shown here is derived from an EMBL/GenBank/DDBJ whole genome shotgun (WGS) entry which is preliminary data.</text>
</comment>
<feature type="non-terminal residue" evidence="1">
    <location>
        <position position="114"/>
    </location>
</feature>
<dbReference type="EMBL" id="LSRX01005391">
    <property type="protein sequence ID" value="OLP73481.1"/>
    <property type="molecule type" value="Genomic_DNA"/>
</dbReference>
<dbReference type="AlphaFoldDB" id="A0A1Q9BS18"/>
<accession>A0A1Q9BS18</accession>
<sequence length="114" mass="12912">MWLCENEANSIVKYVDHALLRSCVEHRPKFEKQMRSGLLDPFDVQLCRVTLLLAKAILSLSRAVGQLNPNLTWMMSVRLDLNLQAPGVPETNKALICLDFGFLYHGKMLLDGIN</sequence>
<dbReference type="Proteomes" id="UP000186817">
    <property type="component" value="Unassembled WGS sequence"/>
</dbReference>
<evidence type="ECO:0000313" key="2">
    <source>
        <dbReference type="Proteomes" id="UP000186817"/>
    </source>
</evidence>
<organism evidence="1 2">
    <name type="scientific">Symbiodinium microadriaticum</name>
    <name type="common">Dinoflagellate</name>
    <name type="synonym">Zooxanthella microadriatica</name>
    <dbReference type="NCBI Taxonomy" id="2951"/>
    <lineage>
        <taxon>Eukaryota</taxon>
        <taxon>Sar</taxon>
        <taxon>Alveolata</taxon>
        <taxon>Dinophyceae</taxon>
        <taxon>Suessiales</taxon>
        <taxon>Symbiodiniaceae</taxon>
        <taxon>Symbiodinium</taxon>
    </lineage>
</organism>
<keyword evidence="2" id="KW-1185">Reference proteome</keyword>
<dbReference type="OrthoDB" id="407169at2759"/>
<protein>
    <submittedName>
        <fullName evidence="1">Uncharacterized protein</fullName>
    </submittedName>
</protein>
<proteinExistence type="predicted"/>
<evidence type="ECO:0000313" key="1">
    <source>
        <dbReference type="EMBL" id="OLP73481.1"/>
    </source>
</evidence>
<reference evidence="1 2" key="1">
    <citation type="submission" date="2016-02" db="EMBL/GenBank/DDBJ databases">
        <title>Genome analysis of coral dinoflagellate symbionts highlights evolutionary adaptations to a symbiotic lifestyle.</title>
        <authorList>
            <person name="Aranda M."/>
            <person name="Li Y."/>
            <person name="Liew Y.J."/>
            <person name="Baumgarten S."/>
            <person name="Simakov O."/>
            <person name="Wilson M."/>
            <person name="Piel J."/>
            <person name="Ashoor H."/>
            <person name="Bougouffa S."/>
            <person name="Bajic V.B."/>
            <person name="Ryu T."/>
            <person name="Ravasi T."/>
            <person name="Bayer T."/>
            <person name="Micklem G."/>
            <person name="Kim H."/>
            <person name="Bhak J."/>
            <person name="Lajeunesse T.C."/>
            <person name="Voolstra C.R."/>
        </authorList>
    </citation>
    <scope>NUCLEOTIDE SEQUENCE [LARGE SCALE GENOMIC DNA]</scope>
    <source>
        <strain evidence="1 2">CCMP2467</strain>
    </source>
</reference>